<comment type="caution">
    <text evidence="2">The sequence shown here is derived from an EMBL/GenBank/DDBJ whole genome shotgun (WGS) entry which is preliminary data.</text>
</comment>
<evidence type="ECO:0000313" key="2">
    <source>
        <dbReference type="EMBL" id="CAF4861471.1"/>
    </source>
</evidence>
<dbReference type="Proteomes" id="UP000681720">
    <property type="component" value="Unassembled WGS sequence"/>
</dbReference>
<feature type="non-terminal residue" evidence="2">
    <location>
        <position position="1"/>
    </location>
</feature>
<dbReference type="AlphaFoldDB" id="A0A8S3BV14"/>
<proteinExistence type="predicted"/>
<feature type="region of interest" description="Disordered" evidence="1">
    <location>
        <begin position="1"/>
        <end position="42"/>
    </location>
</feature>
<name>A0A8S3BV14_9BILA</name>
<reference evidence="2" key="1">
    <citation type="submission" date="2021-02" db="EMBL/GenBank/DDBJ databases">
        <authorList>
            <person name="Nowell W R."/>
        </authorList>
    </citation>
    <scope>NUCLEOTIDE SEQUENCE</scope>
</reference>
<accession>A0A8S3BV14</accession>
<protein>
    <submittedName>
        <fullName evidence="2">Uncharacterized protein</fullName>
    </submittedName>
</protein>
<sequence length="42" mass="4705">MPKDGTSDMGLTKDFTNSPLHRFKKPGSKNYNNIYPPGTVLH</sequence>
<dbReference type="EMBL" id="CAJOBJ010165139">
    <property type="protein sequence ID" value="CAF4861471.1"/>
    <property type="molecule type" value="Genomic_DNA"/>
</dbReference>
<organism evidence="2 3">
    <name type="scientific">Rotaria magnacalcarata</name>
    <dbReference type="NCBI Taxonomy" id="392030"/>
    <lineage>
        <taxon>Eukaryota</taxon>
        <taxon>Metazoa</taxon>
        <taxon>Spiralia</taxon>
        <taxon>Gnathifera</taxon>
        <taxon>Rotifera</taxon>
        <taxon>Eurotatoria</taxon>
        <taxon>Bdelloidea</taxon>
        <taxon>Philodinida</taxon>
        <taxon>Philodinidae</taxon>
        <taxon>Rotaria</taxon>
    </lineage>
</organism>
<gene>
    <name evidence="2" type="ORF">GIL414_LOCUS49911</name>
</gene>
<evidence type="ECO:0000256" key="1">
    <source>
        <dbReference type="SAM" id="MobiDB-lite"/>
    </source>
</evidence>
<evidence type="ECO:0000313" key="3">
    <source>
        <dbReference type="Proteomes" id="UP000681720"/>
    </source>
</evidence>